<comment type="caution">
    <text evidence="6">The sequence shown here is derived from an EMBL/GenBank/DDBJ whole genome shotgun (WGS) entry which is preliminary data.</text>
</comment>
<dbReference type="EC" id="2.4.-.-" evidence="6"/>
<gene>
    <name evidence="6" type="ORF">ABNG04_09685</name>
</gene>
<dbReference type="SUPFAM" id="SSF53756">
    <property type="entry name" value="UDP-Glycosyltransferase/glycogen phosphorylase"/>
    <property type="match status" value="1"/>
</dbReference>
<dbReference type="PANTHER" id="PTHR12526">
    <property type="entry name" value="GLYCOSYLTRANSFERASE"/>
    <property type="match status" value="1"/>
</dbReference>
<protein>
    <submittedName>
        <fullName evidence="6">Glycosyltransferase family 4 protein</fullName>
        <ecNumber evidence="6">2.4.-.-</ecNumber>
    </submittedName>
</protein>
<dbReference type="Pfam" id="PF00534">
    <property type="entry name" value="Glycos_transf_1"/>
    <property type="match status" value="1"/>
</dbReference>
<reference evidence="6 7" key="1">
    <citation type="submission" date="2024-06" db="EMBL/GenBank/DDBJ databases">
        <title>Halorubrum miltondacostae sp. nov., a potential PHA producer isolated from an inland solar saltern in Rio Maior, Portugal.</title>
        <authorList>
            <person name="Albuquerque L."/>
            <person name="Viver T."/>
            <person name="Barroso C."/>
            <person name="Claudino R."/>
            <person name="Galvan M."/>
            <person name="Simoes G."/>
            <person name="Lobo Da Cunha A."/>
            <person name="Egas C."/>
        </authorList>
    </citation>
    <scope>NUCLEOTIDE SEQUENCE [LARGE SCALE GENOMIC DNA]</scope>
    <source>
        <strain evidence="6 7">RMP-11</strain>
    </source>
</reference>
<accession>A0ABD5M1K7</accession>
<evidence type="ECO:0000259" key="5">
    <source>
        <dbReference type="Pfam" id="PF13579"/>
    </source>
</evidence>
<name>A0ABD5M1K7_9EURY</name>
<proteinExistence type="predicted"/>
<dbReference type="Gene3D" id="3.40.50.2000">
    <property type="entry name" value="Glycogen Phosphorylase B"/>
    <property type="match status" value="2"/>
</dbReference>
<keyword evidence="7" id="KW-1185">Reference proteome</keyword>
<dbReference type="Proteomes" id="UP001567572">
    <property type="component" value="Unassembled WGS sequence"/>
</dbReference>
<evidence type="ECO:0000259" key="4">
    <source>
        <dbReference type="Pfam" id="PF00534"/>
    </source>
</evidence>
<evidence type="ECO:0000313" key="6">
    <source>
        <dbReference type="EMBL" id="MEZ3164136.1"/>
    </source>
</evidence>
<evidence type="ECO:0000256" key="3">
    <source>
        <dbReference type="SAM" id="MobiDB-lite"/>
    </source>
</evidence>
<organism evidence="6 7">
    <name type="scientific">Halorubrum miltondacostae</name>
    <dbReference type="NCBI Taxonomy" id="3076378"/>
    <lineage>
        <taxon>Archaea</taxon>
        <taxon>Methanobacteriati</taxon>
        <taxon>Methanobacteriota</taxon>
        <taxon>Stenosarchaea group</taxon>
        <taxon>Halobacteria</taxon>
        <taxon>Halobacteriales</taxon>
        <taxon>Haloferacaceae</taxon>
        <taxon>Halorubrum</taxon>
    </lineage>
</organism>
<evidence type="ECO:0000313" key="7">
    <source>
        <dbReference type="Proteomes" id="UP001567572"/>
    </source>
</evidence>
<feature type="region of interest" description="Disordered" evidence="3">
    <location>
        <begin position="368"/>
        <end position="403"/>
    </location>
</feature>
<evidence type="ECO:0000256" key="2">
    <source>
        <dbReference type="ARBA" id="ARBA00022679"/>
    </source>
</evidence>
<sequence length="403" mass="43682">MRVALILAGDIESGSGGFYYDRRLRDRLRERGHTVDVVSLPRGSCRRRLAPNLRARRFAERLSRFDVVVEDGLAHPSVLLANRWIDAPIVALVHMIAWRARAATGDSPDASGVAERARSGLSRRLAAAVERRFLRSVDAAVYNAEETRRDAAGLGGPGRCAVAPPAGDRFDPVVSASEIEARARDGPLEVTFLGNVVPRKGLDVLVDALARLDAGDVDWRATVVGDKTIAPDHVERVEDAVAAAGIGDRIRFVGRLDDEAVAARLRETHVLAVPSRYEPFGMVYLEAMGFGCVPLATTAGGAGEFVRDGVSGVLAPPDDSRAVAAALRDLNDRVRLATMGVAARRDYEAQPGWPETLDRAIDFLAAEHARTEGSERRGGRGGERRRGEASERYRGEDRRGERA</sequence>
<dbReference type="RefSeq" id="WP_371162185.1">
    <property type="nucleotide sequence ID" value="NZ_JBEDNX010000005.1"/>
</dbReference>
<dbReference type="PANTHER" id="PTHR12526:SF510">
    <property type="entry name" value="D-INOSITOL 3-PHOSPHATE GLYCOSYLTRANSFERASE"/>
    <property type="match status" value="1"/>
</dbReference>
<keyword evidence="2 6" id="KW-0808">Transferase</keyword>
<dbReference type="InterPro" id="IPR028098">
    <property type="entry name" value="Glyco_trans_4-like_N"/>
</dbReference>
<feature type="domain" description="Glycosyltransferase subfamily 4-like N-terminal" evidence="5">
    <location>
        <begin position="23"/>
        <end position="165"/>
    </location>
</feature>
<evidence type="ECO:0000256" key="1">
    <source>
        <dbReference type="ARBA" id="ARBA00022676"/>
    </source>
</evidence>
<dbReference type="CDD" id="cd03801">
    <property type="entry name" value="GT4_PimA-like"/>
    <property type="match status" value="1"/>
</dbReference>
<dbReference type="Pfam" id="PF13579">
    <property type="entry name" value="Glyco_trans_4_4"/>
    <property type="match status" value="1"/>
</dbReference>
<keyword evidence="1 6" id="KW-0328">Glycosyltransferase</keyword>
<dbReference type="EMBL" id="JBEDNY010000003">
    <property type="protein sequence ID" value="MEZ3164136.1"/>
    <property type="molecule type" value="Genomic_DNA"/>
</dbReference>
<dbReference type="InterPro" id="IPR001296">
    <property type="entry name" value="Glyco_trans_1"/>
</dbReference>
<dbReference type="AlphaFoldDB" id="A0ABD5M1K7"/>
<feature type="domain" description="Glycosyl transferase family 1" evidence="4">
    <location>
        <begin position="183"/>
        <end position="330"/>
    </location>
</feature>
<dbReference type="GO" id="GO:0016757">
    <property type="term" value="F:glycosyltransferase activity"/>
    <property type="evidence" value="ECO:0007669"/>
    <property type="project" value="UniProtKB-KW"/>
</dbReference>